<dbReference type="InterPro" id="IPR015967">
    <property type="entry name" value="Rcmb_RecR_Znf"/>
</dbReference>
<dbReference type="SMART" id="SM00493">
    <property type="entry name" value="TOPRIM"/>
    <property type="match status" value="1"/>
</dbReference>
<proteinExistence type="inferred from homology"/>
<dbReference type="InterPro" id="IPR000093">
    <property type="entry name" value="DNA_Rcmb_RecR"/>
</dbReference>
<keyword evidence="4 7" id="KW-0862">Zinc</keyword>
<dbReference type="HAMAP" id="MF_00017">
    <property type="entry name" value="RecR"/>
    <property type="match status" value="1"/>
</dbReference>
<sequence>MNALENLIKQLSRLPGVGSKSATRMAYHLLKCDSSYNEKLSEAIGTIKEKIHKCSICGSYTEADPCPLCSDPKRDQALLCVVEQPQDVMTIVNSGIYNGLFHVLGGAIDPLNGIGPDDLSFKELKDRISNGNFKEVIIATNPTEEGDTTALYIRHILSGSNVTVSRLAAGLPIGGDLEYADRLTLARSIKGRISF</sequence>
<dbReference type="Gene3D" id="3.30.60.80">
    <property type="match status" value="1"/>
</dbReference>
<reference evidence="9 10" key="1">
    <citation type="submission" date="2019-08" db="EMBL/GenBank/DDBJ databases">
        <title>In-depth cultivation of the pig gut microbiome towards novel bacterial diversity and tailored functional studies.</title>
        <authorList>
            <person name="Wylensek D."/>
            <person name="Hitch T.C.A."/>
            <person name="Clavel T."/>
        </authorList>
    </citation>
    <scope>NUCLEOTIDE SEQUENCE [LARGE SCALE GENOMIC DNA]</scope>
    <source>
        <strain evidence="9 10">NM-380-WT-3C1</strain>
    </source>
</reference>
<dbReference type="Proteomes" id="UP000460549">
    <property type="component" value="Unassembled WGS sequence"/>
</dbReference>
<comment type="caution">
    <text evidence="9">The sequence shown here is derived from an EMBL/GenBank/DDBJ whole genome shotgun (WGS) entry which is preliminary data.</text>
</comment>
<feature type="domain" description="Toprim" evidence="8">
    <location>
        <begin position="77"/>
        <end position="172"/>
    </location>
</feature>
<protein>
    <recommendedName>
        <fullName evidence="7">Recombination protein RecR</fullName>
    </recommendedName>
</protein>
<dbReference type="InterPro" id="IPR006171">
    <property type="entry name" value="TOPRIM_dom"/>
</dbReference>
<name>A0A7X2PEG7_9SPIO</name>
<dbReference type="PROSITE" id="PS01300">
    <property type="entry name" value="RECR"/>
    <property type="match status" value="1"/>
</dbReference>
<dbReference type="EMBL" id="VUNN01000036">
    <property type="protein sequence ID" value="MSU07292.1"/>
    <property type="molecule type" value="Genomic_DNA"/>
</dbReference>
<dbReference type="Pfam" id="PF02132">
    <property type="entry name" value="RecR_ZnF"/>
    <property type="match status" value="1"/>
</dbReference>
<dbReference type="GO" id="GO:0008270">
    <property type="term" value="F:zinc ion binding"/>
    <property type="evidence" value="ECO:0007669"/>
    <property type="project" value="UniProtKB-KW"/>
</dbReference>
<dbReference type="Gene3D" id="3.40.1360.10">
    <property type="match status" value="1"/>
</dbReference>
<dbReference type="NCBIfam" id="TIGR00615">
    <property type="entry name" value="recR"/>
    <property type="match status" value="1"/>
</dbReference>
<accession>A0A7X2PEG7</accession>
<dbReference type="GO" id="GO:0006281">
    <property type="term" value="P:DNA repair"/>
    <property type="evidence" value="ECO:0007669"/>
    <property type="project" value="UniProtKB-UniRule"/>
</dbReference>
<keyword evidence="5 7" id="KW-0233">DNA recombination</keyword>
<dbReference type="Pfam" id="PF21176">
    <property type="entry name" value="RecR_HhH"/>
    <property type="match status" value="1"/>
</dbReference>
<dbReference type="Gene3D" id="1.10.8.420">
    <property type="entry name" value="RecR Domain 1"/>
    <property type="match status" value="1"/>
</dbReference>
<dbReference type="InterPro" id="IPR034137">
    <property type="entry name" value="TOPRIM_RecR"/>
</dbReference>
<keyword evidence="1 7" id="KW-0479">Metal-binding</keyword>
<dbReference type="PANTHER" id="PTHR30446:SF0">
    <property type="entry name" value="RECOMBINATION PROTEIN RECR"/>
    <property type="match status" value="1"/>
</dbReference>
<evidence type="ECO:0000313" key="10">
    <source>
        <dbReference type="Proteomes" id="UP000460549"/>
    </source>
</evidence>
<comment type="similarity">
    <text evidence="7">Belongs to the RecR family.</text>
</comment>
<keyword evidence="6 7" id="KW-0234">DNA repair</keyword>
<evidence type="ECO:0000256" key="1">
    <source>
        <dbReference type="ARBA" id="ARBA00022723"/>
    </source>
</evidence>
<dbReference type="RefSeq" id="WP_154426917.1">
    <property type="nucleotide sequence ID" value="NZ_JAQYGB010000009.1"/>
</dbReference>
<dbReference type="PROSITE" id="PS50880">
    <property type="entry name" value="TOPRIM"/>
    <property type="match status" value="1"/>
</dbReference>
<dbReference type="AlphaFoldDB" id="A0A7X2PEG7"/>
<dbReference type="SUPFAM" id="SSF111304">
    <property type="entry name" value="Recombination protein RecR"/>
    <property type="match status" value="1"/>
</dbReference>
<dbReference type="CDD" id="cd01025">
    <property type="entry name" value="TOPRIM_recR"/>
    <property type="match status" value="1"/>
</dbReference>
<dbReference type="PANTHER" id="PTHR30446">
    <property type="entry name" value="RECOMBINATION PROTEIN RECR"/>
    <property type="match status" value="1"/>
</dbReference>
<keyword evidence="3 7" id="KW-0863">Zinc-finger</keyword>
<evidence type="ECO:0000256" key="7">
    <source>
        <dbReference type="HAMAP-Rule" id="MF_00017"/>
    </source>
</evidence>
<evidence type="ECO:0000256" key="4">
    <source>
        <dbReference type="ARBA" id="ARBA00022833"/>
    </source>
</evidence>
<evidence type="ECO:0000256" key="6">
    <source>
        <dbReference type="ARBA" id="ARBA00023204"/>
    </source>
</evidence>
<dbReference type="GO" id="GO:0003677">
    <property type="term" value="F:DNA binding"/>
    <property type="evidence" value="ECO:0007669"/>
    <property type="project" value="UniProtKB-UniRule"/>
</dbReference>
<feature type="zinc finger region" description="C4-type" evidence="7">
    <location>
        <begin position="54"/>
        <end position="69"/>
    </location>
</feature>
<evidence type="ECO:0000256" key="2">
    <source>
        <dbReference type="ARBA" id="ARBA00022763"/>
    </source>
</evidence>
<keyword evidence="10" id="KW-1185">Reference proteome</keyword>
<dbReference type="GO" id="GO:0006310">
    <property type="term" value="P:DNA recombination"/>
    <property type="evidence" value="ECO:0007669"/>
    <property type="project" value="UniProtKB-UniRule"/>
</dbReference>
<evidence type="ECO:0000259" key="8">
    <source>
        <dbReference type="PROSITE" id="PS50880"/>
    </source>
</evidence>
<gene>
    <name evidence="7 9" type="primary">recR</name>
    <name evidence="9" type="ORF">FYJ80_11070</name>
</gene>
<evidence type="ECO:0000256" key="3">
    <source>
        <dbReference type="ARBA" id="ARBA00022771"/>
    </source>
</evidence>
<dbReference type="InterPro" id="IPR023627">
    <property type="entry name" value="Rcmb_RecR"/>
</dbReference>
<organism evidence="9 10">
    <name type="scientific">Bullifex porci</name>
    <dbReference type="NCBI Taxonomy" id="2606638"/>
    <lineage>
        <taxon>Bacteria</taxon>
        <taxon>Pseudomonadati</taxon>
        <taxon>Spirochaetota</taxon>
        <taxon>Spirochaetia</taxon>
        <taxon>Spirochaetales</taxon>
        <taxon>Spirochaetaceae</taxon>
        <taxon>Bullifex</taxon>
    </lineage>
</organism>
<dbReference type="Pfam" id="PF21175">
    <property type="entry name" value="RecR_C"/>
    <property type="match status" value="1"/>
</dbReference>
<comment type="function">
    <text evidence="7">May play a role in DNA repair. It seems to be involved in an RecBC-independent recombinational process of DNA repair. It may act with RecF and RecO.</text>
</comment>
<dbReference type="Pfam" id="PF13662">
    <property type="entry name" value="Toprim_4"/>
    <property type="match status" value="1"/>
</dbReference>
<keyword evidence="2 7" id="KW-0227">DNA damage</keyword>
<evidence type="ECO:0000313" key="9">
    <source>
        <dbReference type="EMBL" id="MSU07292.1"/>
    </source>
</evidence>
<evidence type="ECO:0000256" key="5">
    <source>
        <dbReference type="ARBA" id="ARBA00023172"/>
    </source>
</evidence>
<dbReference type="Gene3D" id="6.10.250.240">
    <property type="match status" value="1"/>
</dbReference>